<dbReference type="InterPro" id="IPR036770">
    <property type="entry name" value="Ankyrin_rpt-contain_sf"/>
</dbReference>
<dbReference type="PANTHER" id="PTHR24117:SF9">
    <property type="entry name" value="BCL-6 COREPRESSOR PCGF1 BINDING DOMAIN-CONTAINING PROTEIN"/>
    <property type="match status" value="1"/>
</dbReference>
<dbReference type="GO" id="GO:0000122">
    <property type="term" value="P:negative regulation of transcription by RNA polymerase II"/>
    <property type="evidence" value="ECO:0007669"/>
    <property type="project" value="TreeGrafter"/>
</dbReference>
<comment type="similarity">
    <text evidence="1">Belongs to the BCOR family.</text>
</comment>
<dbReference type="Gene3D" id="1.25.40.20">
    <property type="entry name" value="Ankyrin repeat-containing domain"/>
    <property type="match status" value="1"/>
</dbReference>
<feature type="non-terminal residue" evidence="2">
    <location>
        <position position="1"/>
    </location>
</feature>
<accession>A0A1B6GDJ9</accession>
<dbReference type="GO" id="GO:0003714">
    <property type="term" value="F:transcription corepressor activity"/>
    <property type="evidence" value="ECO:0007669"/>
    <property type="project" value="TreeGrafter"/>
</dbReference>
<organism evidence="2">
    <name type="scientific">Cuerna arida</name>
    <dbReference type="NCBI Taxonomy" id="1464854"/>
    <lineage>
        <taxon>Eukaryota</taxon>
        <taxon>Metazoa</taxon>
        <taxon>Ecdysozoa</taxon>
        <taxon>Arthropoda</taxon>
        <taxon>Hexapoda</taxon>
        <taxon>Insecta</taxon>
        <taxon>Pterygota</taxon>
        <taxon>Neoptera</taxon>
        <taxon>Paraneoptera</taxon>
        <taxon>Hemiptera</taxon>
        <taxon>Auchenorrhyncha</taxon>
        <taxon>Membracoidea</taxon>
        <taxon>Cicadellidae</taxon>
        <taxon>Cicadellinae</taxon>
        <taxon>Proconiini</taxon>
        <taxon>Cuerna</taxon>
    </lineage>
</organism>
<dbReference type="PANTHER" id="PTHR24117">
    <property type="entry name" value="AGAP007537-PB"/>
    <property type="match status" value="1"/>
</dbReference>
<sequence>ENGYVEIVRLLLSYGADMFLATYSGQTPLSLASDETTASLLKNHLLDIQGHPAPLWSFCGPASCFDPEESGCDILADVPTALKKCSTETADLIDLEVEICDRPLPNTYCFKNDDKYEKWMMLNDLLQTLKVKSKDGLLRQMNSLRLQKNLALLCDSDILCEVKLKEFLENVQCNQFLCAAEKLNIRAQKVVLVKCCSEIDQLLNV</sequence>
<dbReference type="InterPro" id="IPR047144">
    <property type="entry name" value="BCOR-like"/>
</dbReference>
<protein>
    <submittedName>
        <fullName evidence="2">Uncharacterized protein</fullName>
    </submittedName>
</protein>
<dbReference type="AlphaFoldDB" id="A0A1B6GDJ9"/>
<proteinExistence type="inferred from homology"/>
<name>A0A1B6GDJ9_9HEMI</name>
<evidence type="ECO:0000313" key="2">
    <source>
        <dbReference type="EMBL" id="JAS60514.1"/>
    </source>
</evidence>
<gene>
    <name evidence="2" type="ORF">g.49090</name>
</gene>
<feature type="non-terminal residue" evidence="2">
    <location>
        <position position="205"/>
    </location>
</feature>
<reference evidence="2" key="1">
    <citation type="submission" date="2015-11" db="EMBL/GenBank/DDBJ databases">
        <title>De novo transcriptome assembly of four potential Pierce s Disease insect vectors from Arizona vineyards.</title>
        <authorList>
            <person name="Tassone E.E."/>
        </authorList>
    </citation>
    <scope>NUCLEOTIDE SEQUENCE</scope>
</reference>
<dbReference type="GO" id="GO:0005634">
    <property type="term" value="C:nucleus"/>
    <property type="evidence" value="ECO:0007669"/>
    <property type="project" value="TreeGrafter"/>
</dbReference>
<dbReference type="EMBL" id="GECZ01009255">
    <property type="protein sequence ID" value="JAS60514.1"/>
    <property type="molecule type" value="Transcribed_RNA"/>
</dbReference>
<dbReference type="SUPFAM" id="SSF48403">
    <property type="entry name" value="Ankyrin repeat"/>
    <property type="match status" value="1"/>
</dbReference>
<evidence type="ECO:0000256" key="1">
    <source>
        <dbReference type="ARBA" id="ARBA00034703"/>
    </source>
</evidence>